<evidence type="ECO:0000313" key="3">
    <source>
        <dbReference type="Proteomes" id="UP000523682"/>
    </source>
</evidence>
<protein>
    <submittedName>
        <fullName evidence="2">Uncharacterized protein</fullName>
    </submittedName>
</protein>
<keyword evidence="3" id="KW-1185">Reference proteome</keyword>
<dbReference type="EMBL" id="JACDTZ010000001">
    <property type="protein sequence ID" value="MBA5243795.1"/>
    <property type="molecule type" value="Genomic_DNA"/>
</dbReference>
<feature type="transmembrane region" description="Helical" evidence="1">
    <location>
        <begin position="88"/>
        <end position="108"/>
    </location>
</feature>
<evidence type="ECO:0000256" key="1">
    <source>
        <dbReference type="SAM" id="Phobius"/>
    </source>
</evidence>
<accession>A0A7W2E9V0</accession>
<keyword evidence="1" id="KW-0472">Membrane</keyword>
<name>A0A7W2E9V0_9CORY</name>
<feature type="transmembrane region" description="Helical" evidence="1">
    <location>
        <begin position="39"/>
        <end position="58"/>
    </location>
</feature>
<sequence length="119" mass="12519">MTEQQDNGGRHGWVKAIPYAMLAAYALGPLLLIPLVGNPWVMVGFIFAVAIIAGLIDGIAFRPTLSLPLLTGVGFWISKALYFNDGTFIYSIAVTLACAAAMWVGSLVGGSSSRSKAEA</sequence>
<keyword evidence="1" id="KW-0812">Transmembrane</keyword>
<organism evidence="2 3">
    <name type="scientific">Corynebacterium haemomassiliense</name>
    <dbReference type="NCBI Taxonomy" id="2754726"/>
    <lineage>
        <taxon>Bacteria</taxon>
        <taxon>Bacillati</taxon>
        <taxon>Actinomycetota</taxon>
        <taxon>Actinomycetes</taxon>
        <taxon>Mycobacteriales</taxon>
        <taxon>Corynebacteriaceae</taxon>
        <taxon>Corynebacterium</taxon>
    </lineage>
</organism>
<dbReference type="AlphaFoldDB" id="A0A7W2E9V0"/>
<comment type="caution">
    <text evidence="2">The sequence shown here is derived from an EMBL/GenBank/DDBJ whole genome shotgun (WGS) entry which is preliminary data.</text>
</comment>
<keyword evidence="1" id="KW-1133">Transmembrane helix</keyword>
<reference evidence="2 3" key="1">
    <citation type="submission" date="2020-07" db="EMBL/GenBank/DDBJ databases">
        <title>Draft genome and description of Corynebacterium haemomassiliense strain Marseile-Q3615 sp. nov.</title>
        <authorList>
            <person name="Boxberger M."/>
            <person name="La Scola B."/>
        </authorList>
    </citation>
    <scope>NUCLEOTIDE SEQUENCE [LARGE SCALE GENOMIC DNA]</scope>
    <source>
        <strain evidence="2 3">Marseille-Q3615</strain>
    </source>
</reference>
<evidence type="ECO:0000313" key="2">
    <source>
        <dbReference type="EMBL" id="MBA5243795.1"/>
    </source>
</evidence>
<feature type="transmembrane region" description="Helical" evidence="1">
    <location>
        <begin position="12"/>
        <end position="33"/>
    </location>
</feature>
<feature type="transmembrane region" description="Helical" evidence="1">
    <location>
        <begin position="65"/>
        <end position="82"/>
    </location>
</feature>
<proteinExistence type="predicted"/>
<dbReference type="Proteomes" id="UP000523682">
    <property type="component" value="Unassembled WGS sequence"/>
</dbReference>
<gene>
    <name evidence="2" type="ORF">H0193_03015</name>
</gene>
<dbReference type="RefSeq" id="WP_181888491.1">
    <property type="nucleotide sequence ID" value="NZ_CP170998.1"/>
</dbReference>